<dbReference type="PANTHER" id="PTHR11851:SF49">
    <property type="entry name" value="MITOCHONDRIAL-PROCESSING PEPTIDASE SUBUNIT ALPHA"/>
    <property type="match status" value="1"/>
</dbReference>
<comment type="caution">
    <text evidence="7">The sequence shown here is derived from an EMBL/GenBank/DDBJ whole genome shotgun (WGS) entry which is preliminary data.</text>
</comment>
<proteinExistence type="inferred from homology"/>
<keyword evidence="8" id="KW-1185">Reference proteome</keyword>
<keyword evidence="4" id="KW-0732">Signal</keyword>
<evidence type="ECO:0000259" key="6">
    <source>
        <dbReference type="Pfam" id="PF05193"/>
    </source>
</evidence>
<dbReference type="EMBL" id="LVJZ01000003">
    <property type="protein sequence ID" value="ODB98517.1"/>
    <property type="molecule type" value="Genomic_DNA"/>
</dbReference>
<evidence type="ECO:0000256" key="1">
    <source>
        <dbReference type="ARBA" id="ARBA00001947"/>
    </source>
</evidence>
<dbReference type="InterPro" id="IPR011249">
    <property type="entry name" value="Metalloenz_LuxS/M16"/>
</dbReference>
<comment type="cofactor">
    <cofactor evidence="1">
        <name>Zn(2+)</name>
        <dbReference type="ChEBI" id="CHEBI:29105"/>
    </cofactor>
</comment>
<evidence type="ECO:0000313" key="7">
    <source>
        <dbReference type="EMBL" id="ODB98517.1"/>
    </source>
</evidence>
<organism evidence="7 8">
    <name type="scientific">Candidatus Thiodiazotropha endoloripes</name>
    <dbReference type="NCBI Taxonomy" id="1818881"/>
    <lineage>
        <taxon>Bacteria</taxon>
        <taxon>Pseudomonadati</taxon>
        <taxon>Pseudomonadota</taxon>
        <taxon>Gammaproteobacteria</taxon>
        <taxon>Chromatiales</taxon>
        <taxon>Sedimenticolaceae</taxon>
        <taxon>Candidatus Thiodiazotropha</taxon>
    </lineage>
</organism>
<evidence type="ECO:0000256" key="2">
    <source>
        <dbReference type="ARBA" id="ARBA00007261"/>
    </source>
</evidence>
<protein>
    <submittedName>
        <fullName evidence="7">Peptidase M16</fullName>
    </submittedName>
</protein>
<dbReference type="InterPro" id="IPR011765">
    <property type="entry name" value="Pept_M16_N"/>
</dbReference>
<dbReference type="GO" id="GO:0046872">
    <property type="term" value="F:metal ion binding"/>
    <property type="evidence" value="ECO:0007669"/>
    <property type="project" value="InterPro"/>
</dbReference>
<name>A0A1E2UUR7_9GAMM</name>
<dbReference type="Gene3D" id="3.30.830.10">
    <property type="entry name" value="Metalloenzyme, LuxS/M16 peptidase-like"/>
    <property type="match status" value="2"/>
</dbReference>
<dbReference type="PROSITE" id="PS00143">
    <property type="entry name" value="INSULINASE"/>
    <property type="match status" value="1"/>
</dbReference>
<dbReference type="GO" id="GO:0004222">
    <property type="term" value="F:metalloendopeptidase activity"/>
    <property type="evidence" value="ECO:0007669"/>
    <property type="project" value="InterPro"/>
</dbReference>
<dbReference type="GO" id="GO:0006508">
    <property type="term" value="P:proteolysis"/>
    <property type="evidence" value="ECO:0007669"/>
    <property type="project" value="InterPro"/>
</dbReference>
<evidence type="ECO:0000259" key="5">
    <source>
        <dbReference type="Pfam" id="PF00675"/>
    </source>
</evidence>
<feature type="domain" description="Peptidase M16 N-terminal" evidence="5">
    <location>
        <begin position="38"/>
        <end position="183"/>
    </location>
</feature>
<dbReference type="InterPro" id="IPR050361">
    <property type="entry name" value="MPP/UQCRC_Complex"/>
</dbReference>
<gene>
    <name evidence="7" type="ORF">A3196_06950</name>
</gene>
<evidence type="ECO:0000256" key="4">
    <source>
        <dbReference type="SAM" id="SignalP"/>
    </source>
</evidence>
<dbReference type="STRING" id="1818881.A3196_06950"/>
<dbReference type="SUPFAM" id="SSF63411">
    <property type="entry name" value="LuxS/MPP-like metallohydrolase"/>
    <property type="match status" value="2"/>
</dbReference>
<feature type="domain" description="Peptidase M16 C-terminal" evidence="6">
    <location>
        <begin position="193"/>
        <end position="374"/>
    </location>
</feature>
<dbReference type="AlphaFoldDB" id="A0A1E2UUR7"/>
<dbReference type="Proteomes" id="UP000094849">
    <property type="component" value="Unassembled WGS sequence"/>
</dbReference>
<comment type="similarity">
    <text evidence="2 3">Belongs to the peptidase M16 family.</text>
</comment>
<feature type="chain" id="PRO_5009119236" evidence="4">
    <location>
        <begin position="27"/>
        <end position="460"/>
    </location>
</feature>
<dbReference type="InterPro" id="IPR007863">
    <property type="entry name" value="Peptidase_M16_C"/>
</dbReference>
<dbReference type="Pfam" id="PF05193">
    <property type="entry name" value="Peptidase_M16_C"/>
    <property type="match status" value="1"/>
</dbReference>
<feature type="signal peptide" evidence="4">
    <location>
        <begin position="1"/>
        <end position="26"/>
    </location>
</feature>
<dbReference type="Pfam" id="PF00675">
    <property type="entry name" value="Peptidase_M16"/>
    <property type="match status" value="1"/>
</dbReference>
<evidence type="ECO:0000313" key="8">
    <source>
        <dbReference type="Proteomes" id="UP000094849"/>
    </source>
</evidence>
<sequence>MIRNTLMRRLMAVFMLMLIAMADAQANVVEHQLKNGMKVIVKQDKRAPIAVSQVWYKVGSSYEHGGITGVSHVLEHMMFKGTDNHAPGEFSRIIAANGGNENAFTGRDYTAYYQTMASDRLEVSFELEADRMRNLQLPEAEFKKEVEVVKEERRMRTEDKPQSLTYELFLTGAYQASPYRIPVIGWMSDLDSLQVEDLQVWYRKWYAPNNATLVVVGDVEPDQVISLAERYFGVLKPEPVAINKPREEPQQRGVKRMALKVPARQPYMVMGFKTPVIGNTDQDWEPYALEMLAYILDGGASARLASNLIRGSELAVSVDTSYNAFSRLPGMLVLDAVPRPGTPIERVEKAILKQLDRFKTELVTDEEMERVRKQIIASKVFEKDSVFYQAMLIGQLETVGLDWRLGDEYVDNLKAVTAEQVKQVAEKYLVDDNLTIAVLEPLPMEQNVTRHSAAGGRHGQ</sequence>
<evidence type="ECO:0000256" key="3">
    <source>
        <dbReference type="RuleBase" id="RU004447"/>
    </source>
</evidence>
<accession>A0A1E2UUR7</accession>
<reference evidence="7 8" key="1">
    <citation type="submission" date="2016-03" db="EMBL/GenBank/DDBJ databases">
        <title>Chemosynthetic sulphur-oxidizing symbionts of marine invertebrate animals are capable of nitrogen fixation.</title>
        <authorList>
            <person name="Petersen J.M."/>
            <person name="Kemper A."/>
            <person name="Gruber-Vodicka H."/>
            <person name="Cardini U."/>
            <person name="Geest Mvander."/>
            <person name="Kleiner M."/>
            <person name="Bulgheresi S."/>
            <person name="Fussmann M."/>
            <person name="Herbold C."/>
            <person name="Seah B.K.B."/>
            <person name="Antony C.Paul."/>
            <person name="Liu D."/>
            <person name="Belitz A."/>
            <person name="Weber M."/>
        </authorList>
    </citation>
    <scope>NUCLEOTIDE SEQUENCE [LARGE SCALE GENOMIC DNA]</scope>
    <source>
        <strain evidence="7">G_D</strain>
    </source>
</reference>
<dbReference type="InterPro" id="IPR001431">
    <property type="entry name" value="Pept_M16_Zn_BS"/>
</dbReference>
<dbReference type="PANTHER" id="PTHR11851">
    <property type="entry name" value="METALLOPROTEASE"/>
    <property type="match status" value="1"/>
</dbReference>